<gene>
    <name evidence="2" type="ORF">HNP32_000769</name>
</gene>
<dbReference type="Proteomes" id="UP000539957">
    <property type="component" value="Unassembled WGS sequence"/>
</dbReference>
<evidence type="ECO:0000313" key="3">
    <source>
        <dbReference type="Proteomes" id="UP000539957"/>
    </source>
</evidence>
<sequence length="79" mass="8286">MSAIPSDRPAFPPPIGGPAHALRTSQSAFFRAAMGMSAPAPAAAPVETRADTPVRSVQMQEAPSTARYQRPGSLLDIRV</sequence>
<accession>A0A7W7IN77</accession>
<evidence type="ECO:0000313" key="2">
    <source>
        <dbReference type="EMBL" id="MBB4797055.1"/>
    </source>
</evidence>
<feature type="region of interest" description="Disordered" evidence="1">
    <location>
        <begin position="1"/>
        <end position="20"/>
    </location>
</feature>
<dbReference type="AlphaFoldDB" id="A0A7W7IN77"/>
<evidence type="ECO:0000256" key="1">
    <source>
        <dbReference type="SAM" id="MobiDB-lite"/>
    </source>
</evidence>
<keyword evidence="3" id="KW-1185">Reference proteome</keyword>
<dbReference type="EMBL" id="JACHKY010000001">
    <property type="protein sequence ID" value="MBB4797055.1"/>
    <property type="molecule type" value="Genomic_DNA"/>
</dbReference>
<name>A0A7W7IN77_9CAUL</name>
<comment type="caution">
    <text evidence="2">The sequence shown here is derived from an EMBL/GenBank/DDBJ whole genome shotgun (WGS) entry which is preliminary data.</text>
</comment>
<protein>
    <submittedName>
        <fullName evidence="2">Uncharacterized protein</fullName>
    </submittedName>
</protein>
<reference evidence="2 3" key="1">
    <citation type="submission" date="2020-08" db="EMBL/GenBank/DDBJ databases">
        <title>Functional genomics of gut bacteria from endangered species of beetles.</title>
        <authorList>
            <person name="Carlos-Shanley C."/>
        </authorList>
    </citation>
    <scope>NUCLEOTIDE SEQUENCE [LARGE SCALE GENOMIC DNA]</scope>
    <source>
        <strain evidence="2 3">S00123</strain>
    </source>
</reference>
<dbReference type="RefSeq" id="WP_184267205.1">
    <property type="nucleotide sequence ID" value="NZ_JACHKY010000001.1"/>
</dbReference>
<organism evidence="2 3">
    <name type="scientific">Brevundimonas bullata</name>
    <dbReference type="NCBI Taxonomy" id="13160"/>
    <lineage>
        <taxon>Bacteria</taxon>
        <taxon>Pseudomonadati</taxon>
        <taxon>Pseudomonadota</taxon>
        <taxon>Alphaproteobacteria</taxon>
        <taxon>Caulobacterales</taxon>
        <taxon>Caulobacteraceae</taxon>
        <taxon>Brevundimonas</taxon>
    </lineage>
</organism>
<proteinExistence type="predicted"/>
<feature type="region of interest" description="Disordered" evidence="1">
    <location>
        <begin position="40"/>
        <end position="79"/>
    </location>
</feature>
<feature type="compositionally biased region" description="Polar residues" evidence="1">
    <location>
        <begin position="55"/>
        <end position="67"/>
    </location>
</feature>